<name>A0A210QJE8_MIZYE</name>
<evidence type="ECO:0000313" key="2">
    <source>
        <dbReference type="EMBL" id="OWF48839.1"/>
    </source>
</evidence>
<feature type="transmembrane region" description="Helical" evidence="1">
    <location>
        <begin position="51"/>
        <end position="74"/>
    </location>
</feature>
<keyword evidence="1" id="KW-1133">Transmembrane helix</keyword>
<keyword evidence="1" id="KW-0472">Membrane</keyword>
<organism evidence="2 3">
    <name type="scientific">Mizuhopecten yessoensis</name>
    <name type="common">Japanese scallop</name>
    <name type="synonym">Patinopecten yessoensis</name>
    <dbReference type="NCBI Taxonomy" id="6573"/>
    <lineage>
        <taxon>Eukaryota</taxon>
        <taxon>Metazoa</taxon>
        <taxon>Spiralia</taxon>
        <taxon>Lophotrochozoa</taxon>
        <taxon>Mollusca</taxon>
        <taxon>Bivalvia</taxon>
        <taxon>Autobranchia</taxon>
        <taxon>Pteriomorphia</taxon>
        <taxon>Pectinida</taxon>
        <taxon>Pectinoidea</taxon>
        <taxon>Pectinidae</taxon>
        <taxon>Mizuhopecten</taxon>
    </lineage>
</organism>
<dbReference type="EMBL" id="NEDP02003363">
    <property type="protein sequence ID" value="OWF48839.1"/>
    <property type="molecule type" value="Genomic_DNA"/>
</dbReference>
<proteinExistence type="predicted"/>
<dbReference type="OrthoDB" id="6085330at2759"/>
<evidence type="ECO:0000313" key="3">
    <source>
        <dbReference type="Proteomes" id="UP000242188"/>
    </source>
</evidence>
<keyword evidence="1" id="KW-0812">Transmembrane</keyword>
<keyword evidence="3" id="KW-1185">Reference proteome</keyword>
<protein>
    <submittedName>
        <fullName evidence="2">Uncharacterized protein</fullName>
    </submittedName>
</protein>
<sequence>MFFCMIINGSCMEGNMMDFTSNLRLRIRTNNHTMEAVVESIRKSDSDDIGALYYVVAVVFIYGFSIVMMIASHIRKNKQDNQLRVYLKEMALLRKNDRREKLVGTLSSFTTKTNIFAEEFEKKKIPKLIEGVNEERQDLLFCANSTSDDTNDSGLQLNYDEDVESPPKTCESQNSKQSSVLVHVINEQTSL</sequence>
<comment type="caution">
    <text evidence="2">The sequence shown here is derived from an EMBL/GenBank/DDBJ whole genome shotgun (WGS) entry which is preliminary data.</text>
</comment>
<gene>
    <name evidence="2" type="ORF">KP79_PYT08773</name>
</gene>
<reference evidence="2 3" key="1">
    <citation type="journal article" date="2017" name="Nat. Ecol. Evol.">
        <title>Scallop genome provides insights into evolution of bilaterian karyotype and development.</title>
        <authorList>
            <person name="Wang S."/>
            <person name="Zhang J."/>
            <person name="Jiao W."/>
            <person name="Li J."/>
            <person name="Xun X."/>
            <person name="Sun Y."/>
            <person name="Guo X."/>
            <person name="Huan P."/>
            <person name="Dong B."/>
            <person name="Zhang L."/>
            <person name="Hu X."/>
            <person name="Sun X."/>
            <person name="Wang J."/>
            <person name="Zhao C."/>
            <person name="Wang Y."/>
            <person name="Wang D."/>
            <person name="Huang X."/>
            <person name="Wang R."/>
            <person name="Lv J."/>
            <person name="Li Y."/>
            <person name="Zhang Z."/>
            <person name="Liu B."/>
            <person name="Lu W."/>
            <person name="Hui Y."/>
            <person name="Liang J."/>
            <person name="Zhou Z."/>
            <person name="Hou R."/>
            <person name="Li X."/>
            <person name="Liu Y."/>
            <person name="Li H."/>
            <person name="Ning X."/>
            <person name="Lin Y."/>
            <person name="Zhao L."/>
            <person name="Xing Q."/>
            <person name="Dou J."/>
            <person name="Li Y."/>
            <person name="Mao J."/>
            <person name="Guo H."/>
            <person name="Dou H."/>
            <person name="Li T."/>
            <person name="Mu C."/>
            <person name="Jiang W."/>
            <person name="Fu Q."/>
            <person name="Fu X."/>
            <person name="Miao Y."/>
            <person name="Liu J."/>
            <person name="Yu Q."/>
            <person name="Li R."/>
            <person name="Liao H."/>
            <person name="Li X."/>
            <person name="Kong Y."/>
            <person name="Jiang Z."/>
            <person name="Chourrout D."/>
            <person name="Li R."/>
            <person name="Bao Z."/>
        </authorList>
    </citation>
    <scope>NUCLEOTIDE SEQUENCE [LARGE SCALE GENOMIC DNA]</scope>
    <source>
        <strain evidence="2 3">PY_sf001</strain>
    </source>
</reference>
<dbReference type="AlphaFoldDB" id="A0A210QJE8"/>
<accession>A0A210QJE8</accession>
<evidence type="ECO:0000256" key="1">
    <source>
        <dbReference type="SAM" id="Phobius"/>
    </source>
</evidence>
<dbReference type="Proteomes" id="UP000242188">
    <property type="component" value="Unassembled WGS sequence"/>
</dbReference>